<dbReference type="Proteomes" id="UP000290189">
    <property type="component" value="Unassembled WGS sequence"/>
</dbReference>
<dbReference type="PROSITE" id="PS50297">
    <property type="entry name" value="ANK_REP_REGION"/>
    <property type="match status" value="2"/>
</dbReference>
<evidence type="ECO:0000256" key="1">
    <source>
        <dbReference type="ARBA" id="ARBA00022737"/>
    </source>
</evidence>
<organism evidence="4 6">
    <name type="scientific">Plasmodiophora brassicae</name>
    <name type="common">Clubroot disease agent</name>
    <dbReference type="NCBI Taxonomy" id="37360"/>
    <lineage>
        <taxon>Eukaryota</taxon>
        <taxon>Sar</taxon>
        <taxon>Rhizaria</taxon>
        <taxon>Endomyxa</taxon>
        <taxon>Phytomyxea</taxon>
        <taxon>Plasmodiophorida</taxon>
        <taxon>Plasmodiophoridae</taxon>
        <taxon>Plasmodiophora</taxon>
    </lineage>
</organism>
<keyword evidence="6" id="KW-1185">Reference proteome</keyword>
<dbReference type="SMART" id="SM00248">
    <property type="entry name" value="ANK"/>
    <property type="match status" value="5"/>
</dbReference>
<dbReference type="EMBL" id="OVEO01000019">
    <property type="protein sequence ID" value="SPR01905.1"/>
    <property type="molecule type" value="Genomic_DNA"/>
</dbReference>
<dbReference type="InterPro" id="IPR002110">
    <property type="entry name" value="Ankyrin_rpt"/>
</dbReference>
<dbReference type="InterPro" id="IPR050776">
    <property type="entry name" value="Ank_Repeat/CDKN_Inhibitor"/>
</dbReference>
<dbReference type="Pfam" id="PF12796">
    <property type="entry name" value="Ank_2"/>
    <property type="match status" value="1"/>
</dbReference>
<reference evidence="4 6" key="1">
    <citation type="submission" date="2015-02" db="EMBL/GenBank/DDBJ databases">
        <authorList>
            <person name="Chooi Y.-H."/>
        </authorList>
    </citation>
    <scope>NUCLEOTIDE SEQUENCE [LARGE SCALE GENOMIC DNA]</scope>
    <source>
        <strain evidence="4">E3</strain>
    </source>
</reference>
<name>A0A0G4IP45_PLABS</name>
<protein>
    <submittedName>
        <fullName evidence="4">Uncharacterized protein</fullName>
    </submittedName>
</protein>
<geneLocation type="mitochondrion" evidence="5"/>
<evidence type="ECO:0000313" key="4">
    <source>
        <dbReference type="EMBL" id="CEO96952.1"/>
    </source>
</evidence>
<dbReference type="GO" id="GO:0005634">
    <property type="term" value="C:nucleus"/>
    <property type="evidence" value="ECO:0007669"/>
    <property type="project" value="TreeGrafter"/>
</dbReference>
<dbReference type="SUPFAM" id="SSF48403">
    <property type="entry name" value="Ankyrin repeat"/>
    <property type="match status" value="1"/>
</dbReference>
<feature type="repeat" description="ANK" evidence="3">
    <location>
        <begin position="179"/>
        <end position="201"/>
    </location>
</feature>
<reference evidence="5 7" key="2">
    <citation type="submission" date="2018-03" db="EMBL/GenBank/DDBJ databases">
        <authorList>
            <person name="Fogelqvist J."/>
        </authorList>
    </citation>
    <scope>NUCLEOTIDE SEQUENCE [LARGE SCALE GENOMIC DNA]</scope>
</reference>
<proteinExistence type="predicted"/>
<dbReference type="PANTHER" id="PTHR24201">
    <property type="entry name" value="ANK_REP_REGION DOMAIN-CONTAINING PROTEIN"/>
    <property type="match status" value="1"/>
</dbReference>
<accession>A0A0G4IP45</accession>
<dbReference type="Gene3D" id="1.25.40.20">
    <property type="entry name" value="Ankyrin repeat-containing domain"/>
    <property type="match status" value="3"/>
</dbReference>
<gene>
    <name evidence="4" type="ORF">PBRA_005556</name>
    <name evidence="5" type="ORF">PLBR_LOCUS9120</name>
</gene>
<dbReference type="Pfam" id="PF00023">
    <property type="entry name" value="Ank"/>
    <property type="match status" value="2"/>
</dbReference>
<dbReference type="AlphaFoldDB" id="A0A0G4IP45"/>
<dbReference type="OMA" id="RECMEYA"/>
<dbReference type="InterPro" id="IPR036770">
    <property type="entry name" value="Ankyrin_rpt-contain_sf"/>
</dbReference>
<dbReference type="EMBL" id="CDSF01000077">
    <property type="protein sequence ID" value="CEO96952.1"/>
    <property type="molecule type" value="Genomic_DNA"/>
</dbReference>
<dbReference type="PROSITE" id="PS50088">
    <property type="entry name" value="ANK_REPEAT"/>
    <property type="match status" value="2"/>
</dbReference>
<keyword evidence="2 3" id="KW-0040">ANK repeat</keyword>
<evidence type="ECO:0000256" key="2">
    <source>
        <dbReference type="ARBA" id="ARBA00023043"/>
    </source>
</evidence>
<dbReference type="STRING" id="37360.A0A0G4IP45"/>
<evidence type="ECO:0000313" key="5">
    <source>
        <dbReference type="EMBL" id="SPR01905.1"/>
    </source>
</evidence>
<sequence>MDAFVGEIAISFFGRSNITAIRDTLSEDVIVFLVDNTPGLMRLQRTNCTEQQNAIVKEIRDLMLFNGRANLVNDAAWEDGLTILQWAVDAGDNAIVELLVSIPGVDVNVFYRPLTPLELAVYSCNAGIIEMFGNSPGIVVEKKVQTPLIIAAEIGRTESVEALLKYAAGRLRVNAQDAINMTALHWAARYGHSRIVELLLDYPGIAVNSRNRKGQTPLHIAAAFGHVEVVALLLAFRSVYVNLRDDTGRTALDWANNQKRYRVTRLLQSHVTVIGKK</sequence>
<dbReference type="PANTHER" id="PTHR24201:SF16">
    <property type="entry name" value="ANKYRIN-1-LIKE-RELATED"/>
    <property type="match status" value="1"/>
</dbReference>
<keyword evidence="5" id="KW-0496">Mitochondrion</keyword>
<dbReference type="OrthoDB" id="20872at2759"/>
<evidence type="ECO:0000313" key="6">
    <source>
        <dbReference type="Proteomes" id="UP000039324"/>
    </source>
</evidence>
<keyword evidence="1" id="KW-0677">Repeat</keyword>
<evidence type="ECO:0000313" key="7">
    <source>
        <dbReference type="Proteomes" id="UP000290189"/>
    </source>
</evidence>
<evidence type="ECO:0000256" key="3">
    <source>
        <dbReference type="PROSITE-ProRule" id="PRU00023"/>
    </source>
</evidence>
<dbReference type="Proteomes" id="UP000039324">
    <property type="component" value="Unassembled WGS sequence"/>
</dbReference>
<feature type="repeat" description="ANK" evidence="3">
    <location>
        <begin position="213"/>
        <end position="246"/>
    </location>
</feature>